<dbReference type="Pfam" id="PF00270">
    <property type="entry name" value="DEAD"/>
    <property type="match status" value="1"/>
</dbReference>
<dbReference type="GO" id="GO:0005694">
    <property type="term" value="C:chromosome"/>
    <property type="evidence" value="ECO:0007669"/>
    <property type="project" value="TreeGrafter"/>
</dbReference>
<dbReference type="Gene3D" id="3.40.50.300">
    <property type="entry name" value="P-loop containing nucleotide triphosphate hydrolases"/>
    <property type="match status" value="2"/>
</dbReference>
<feature type="domain" description="Helicase ATP-binding" evidence="7">
    <location>
        <begin position="1106"/>
        <end position="1266"/>
    </location>
</feature>
<dbReference type="GO" id="GO:0000724">
    <property type="term" value="P:double-strand break repair via homologous recombination"/>
    <property type="evidence" value="ECO:0007669"/>
    <property type="project" value="TreeGrafter"/>
</dbReference>
<dbReference type="PROSITE" id="PS51194">
    <property type="entry name" value="HELICASE_CTER"/>
    <property type="match status" value="1"/>
</dbReference>
<evidence type="ECO:0000256" key="6">
    <source>
        <dbReference type="SAM" id="MobiDB-lite"/>
    </source>
</evidence>
<dbReference type="EMBL" id="JABXXO010000003">
    <property type="protein sequence ID" value="KAF7783354.1"/>
    <property type="molecule type" value="Genomic_DNA"/>
</dbReference>
<proteinExistence type="inferred from homology"/>
<dbReference type="GO" id="GO:0005737">
    <property type="term" value="C:cytoplasm"/>
    <property type="evidence" value="ECO:0007669"/>
    <property type="project" value="TreeGrafter"/>
</dbReference>
<evidence type="ECO:0000313" key="9">
    <source>
        <dbReference type="EMBL" id="KAF7783354.1"/>
    </source>
</evidence>
<evidence type="ECO:0000256" key="5">
    <source>
        <dbReference type="ARBA" id="ARBA00034808"/>
    </source>
</evidence>
<feature type="region of interest" description="Disordered" evidence="6">
    <location>
        <begin position="101"/>
        <end position="122"/>
    </location>
</feature>
<evidence type="ECO:0000256" key="4">
    <source>
        <dbReference type="ARBA" id="ARBA00034617"/>
    </source>
</evidence>
<dbReference type="Proteomes" id="UP000629468">
    <property type="component" value="Unassembled WGS sequence"/>
</dbReference>
<dbReference type="SUPFAM" id="SSF52540">
    <property type="entry name" value="P-loop containing nucleoside triphosphate hydrolases"/>
    <property type="match status" value="1"/>
</dbReference>
<evidence type="ECO:0000256" key="2">
    <source>
        <dbReference type="ARBA" id="ARBA00022741"/>
    </source>
</evidence>
<dbReference type="EC" id="5.6.2.4" evidence="5"/>
<organism evidence="9 10">
    <name type="scientific">Agaricus bisporus var. burnettii</name>
    <dbReference type="NCBI Taxonomy" id="192524"/>
    <lineage>
        <taxon>Eukaryota</taxon>
        <taxon>Fungi</taxon>
        <taxon>Dikarya</taxon>
        <taxon>Basidiomycota</taxon>
        <taxon>Agaricomycotina</taxon>
        <taxon>Agaricomycetes</taxon>
        <taxon>Agaricomycetidae</taxon>
        <taxon>Agaricales</taxon>
        <taxon>Agaricineae</taxon>
        <taxon>Agaricaceae</taxon>
        <taxon>Agaricus</taxon>
    </lineage>
</organism>
<dbReference type="PROSITE" id="PS51192">
    <property type="entry name" value="HELICASE_ATP_BIND_1"/>
    <property type="match status" value="1"/>
</dbReference>
<dbReference type="InterPro" id="IPR011545">
    <property type="entry name" value="DEAD/DEAH_box_helicase_dom"/>
</dbReference>
<keyword evidence="3" id="KW-0067">ATP-binding</keyword>
<evidence type="ECO:0000313" key="10">
    <source>
        <dbReference type="Proteomes" id="UP000629468"/>
    </source>
</evidence>
<dbReference type="SMART" id="SM00490">
    <property type="entry name" value="HELICc"/>
    <property type="match status" value="1"/>
</dbReference>
<dbReference type="Pfam" id="PF00271">
    <property type="entry name" value="Helicase_C"/>
    <property type="match status" value="1"/>
</dbReference>
<dbReference type="InterPro" id="IPR014001">
    <property type="entry name" value="Helicase_ATP-bd"/>
</dbReference>
<dbReference type="GO" id="GO:0009378">
    <property type="term" value="F:four-way junction helicase activity"/>
    <property type="evidence" value="ECO:0007669"/>
    <property type="project" value="TreeGrafter"/>
</dbReference>
<comment type="caution">
    <text evidence="9">The sequence shown here is derived from an EMBL/GenBank/DDBJ whole genome shotgun (WGS) entry which is preliminary data.</text>
</comment>
<evidence type="ECO:0000256" key="3">
    <source>
        <dbReference type="ARBA" id="ARBA00022840"/>
    </source>
</evidence>
<name>A0A8H7FA17_AGABI</name>
<comment type="similarity">
    <text evidence="1">Belongs to the helicase family. RecQ subfamily.</text>
</comment>
<gene>
    <name evidence="9" type="ORF">Agabi119p4_2730</name>
</gene>
<reference evidence="9 10" key="1">
    <citation type="journal article" name="Sci. Rep.">
        <title>Telomere-to-telomere assembled and centromere annotated genomes of the two main subspecies of the button mushroom Agaricus bisporus reveal especially polymorphic chromosome ends.</title>
        <authorList>
            <person name="Sonnenberg A.S.M."/>
            <person name="Sedaghat-Telgerd N."/>
            <person name="Lavrijssen B."/>
            <person name="Ohm R.A."/>
            <person name="Hendrickx P.M."/>
            <person name="Scholtmeijer K."/>
            <person name="Baars J.J.P."/>
            <person name="van Peer A."/>
        </authorList>
    </citation>
    <scope>NUCLEOTIDE SEQUENCE [LARGE SCALE GENOMIC DNA]</scope>
    <source>
        <strain evidence="9 10">H119_p4</strain>
    </source>
</reference>
<evidence type="ECO:0000259" key="8">
    <source>
        <dbReference type="PROSITE" id="PS51194"/>
    </source>
</evidence>
<dbReference type="GO" id="GO:0005524">
    <property type="term" value="F:ATP binding"/>
    <property type="evidence" value="ECO:0007669"/>
    <property type="project" value="UniProtKB-KW"/>
</dbReference>
<comment type="catalytic activity">
    <reaction evidence="4">
        <text>Couples ATP hydrolysis with the unwinding of duplex DNA by translocating in the 3'-5' direction.</text>
        <dbReference type="EC" id="5.6.2.4"/>
    </reaction>
</comment>
<dbReference type="PANTHER" id="PTHR13710">
    <property type="entry name" value="DNA HELICASE RECQ FAMILY MEMBER"/>
    <property type="match status" value="1"/>
</dbReference>
<dbReference type="SMART" id="SM00487">
    <property type="entry name" value="DEXDc"/>
    <property type="match status" value="1"/>
</dbReference>
<accession>A0A8H7FA17</accession>
<feature type="domain" description="Helicase C-terminal" evidence="8">
    <location>
        <begin position="1295"/>
        <end position="1443"/>
    </location>
</feature>
<keyword evidence="2" id="KW-0547">Nucleotide-binding</keyword>
<protein>
    <recommendedName>
        <fullName evidence="5">DNA 3'-5' helicase</fullName>
        <ecNumber evidence="5">5.6.2.4</ecNumber>
    </recommendedName>
</protein>
<evidence type="ECO:0000256" key="1">
    <source>
        <dbReference type="ARBA" id="ARBA00005446"/>
    </source>
</evidence>
<dbReference type="InterPro" id="IPR027417">
    <property type="entry name" value="P-loop_NTPase"/>
</dbReference>
<dbReference type="InterPro" id="IPR001650">
    <property type="entry name" value="Helicase_C-like"/>
</dbReference>
<sequence>MKRAADKQPALTADKRPRAGPDHQVPQRECIVCRKSLANPTKNFHPACVKQDGFFSNPKTNEAFNLQRDPNDNMVSCPRCNIKEFNMDEIKKHLRKCDVLQGGSRSSEDTSIVPANPPEHLSPSEIDRLVDIQADTVLHSLPQILSSGHIDNTQQSHSPELSDVNLEESPIPVSPIIQTPLLKELGLVVNTLHSIVICLACKGIINPFDIRHHFFEHHKTFKTRLTLQHEFQSQVIDRYPSLTDEPIHPCQAVDPIYGLADPVGGYTECSTCHHCYASGRSFKAHSCADPKPLASPTYVQQFRNFSGCPLFPVKFKAEAPLYHSLWHRYKQQSAAQETQPESSAHQENHRVLHQFLRREGFLQKVDGIKHELLIPLASYSSSDTTYGTLHKATTSFLSNAQLHTQSYYTRRLISTRPAEEHDETRVRHHRSVNYETLQTYGRIIAGLVAFIHRFIDGSGTGYECLIPSGLADACRALVSSLDPPATHEENLEGEVIHGIHTYDSDDDSDIDEEDSIAHARDPDVPKPSQSTQKYLMDILYLLYTQIPCAETRGQFFSPITHYILISSLRKDQQWAQAGMITHTIAALLFTGRLVFASVINETLQRTGCNATEAFEPIEKYFNERTESILPTLYLLKRGLASLHTAAESSFHFNAPDLSGKSAIFEGKELSLDDIGELHRQFIAEITQTVNDLTFHHPDFALAETELIHDEPRETKAGYSFVTDQRNSWNHRPSLLQHILQTPSLFQKYAYIMPDGLISWISTSIADYVQEVYDVQMKIVCTVILSYGEPVRGTELASHLLSNVPGGSIRNFFVLFNMPVLRASFNKTSSPDGSDKVICRFPLPELKSVFIRFLAYIRPLYAQWQAFLRPHMASNATYYLFVGLFRPLTSPDISSILAKYTQERLGVRLTLRSHRQYMAFITTCNHSVFAHATESDAETYKQFGHSETMNTQHYGQDSRTPAGMNLKSFFANARVSGVFHLLYGHPPTLLRHLEDGKSHSRRLIAIIDSIHGTSVKHTATENTQLNIASDNDLLIRIRQLFNQSIAASHAAITQLFVPSTTTQHSENKSSSPSIKVHPFVVRKLREVLLHLPPNTSFSNQQQGEVAQLLLEGHRHIVYISPTGSGKTTPPLLAAKSFDQGRSTIFLLPLLAMHVQYKHAALNFELNVESWSPKTSSLAPPTLILATIDIAAYKIFKTYIHILVQKNLLARIVIDEAHLILTHADFRPVMSLLQWLASTPVPILLMTATLPPSLERALVQKIGITSAYVTRAPTPRCNISFRVVYADGQMEDAVKREFQRAMAYSNSNRALIFCLSVSEAIFYGRLLGIPSCYSRLGFDDLKSILERFRCEPNTRALATTSILGVGLDIPDVTHTIHVNFPRDTVSYIQEAGRAGRGHGFPPAFSTVVLPHTVELPRFFSEDSFGKQVLYTSLTDNSKCRRTALHLFLDGQESACSMLSGSAHFCDVCEVQSIAPPVCNENHTNLLASEHSRLIYSQQPFEYDQVSQELEFIQKGLVYYSNACIACAVRGFKADSARHLFRH</sequence>
<dbReference type="GO" id="GO:0043138">
    <property type="term" value="F:3'-5' DNA helicase activity"/>
    <property type="evidence" value="ECO:0007669"/>
    <property type="project" value="UniProtKB-EC"/>
</dbReference>
<feature type="region of interest" description="Disordered" evidence="6">
    <location>
        <begin position="1"/>
        <end position="24"/>
    </location>
</feature>
<dbReference type="PANTHER" id="PTHR13710:SF154">
    <property type="entry name" value="RECQ HELICASE, PUTATIVE (AFU_ORTHOLOGUE AFUA_6G14720)-RELATED"/>
    <property type="match status" value="1"/>
</dbReference>
<dbReference type="GO" id="GO:0003676">
    <property type="term" value="F:nucleic acid binding"/>
    <property type="evidence" value="ECO:0007669"/>
    <property type="project" value="InterPro"/>
</dbReference>
<evidence type="ECO:0000259" key="7">
    <source>
        <dbReference type="PROSITE" id="PS51192"/>
    </source>
</evidence>